<reference evidence="1 2" key="1">
    <citation type="submission" date="2019-03" db="EMBL/GenBank/DDBJ databases">
        <title>Genomic Encyclopedia of Archaeal and Bacterial Type Strains, Phase II (KMG-II): from individual species to whole genera.</title>
        <authorList>
            <person name="Goeker M."/>
        </authorList>
    </citation>
    <scope>NUCLEOTIDE SEQUENCE [LARGE SCALE GENOMIC DNA]</scope>
    <source>
        <strain evidence="1 2">DSM 25233</strain>
    </source>
</reference>
<gene>
    <name evidence="1" type="ORF">CLV90_2246</name>
</gene>
<dbReference type="RefSeq" id="WP_133687520.1">
    <property type="nucleotide sequence ID" value="NZ_SOAY01000011.1"/>
</dbReference>
<dbReference type="Pfam" id="PF08907">
    <property type="entry name" value="DUF1853"/>
    <property type="match status" value="1"/>
</dbReference>
<name>A0A4R7K2S4_9FLAO</name>
<sequence length="272" mass="32064">MLNEQVKKQFKGFLCTPPIWKYKQFGIQQFKFPIIELTDLSPILIPENLRLGHQMEYVCKQLLDASDEYEVLLHNMPIRDGKQTIGEIDFILKEATTQQLIHVELTYKFYLIDTAIENPIHQLVGPNRSDAFYKKLEKIKNKQFLLLHTDVGRSALLTEGIDTTNIKQQVCYKAQLFHPYKTASLDISPINSRCNVGYWLPMEKFNSPEFIECKFYIPTKSEWVFNPFEEVAWVSHDAVIEIIEERLENKSSPMIWMKKGDSEFEKFFIVWW</sequence>
<organism evidence="1 2">
    <name type="scientific">Maribacter spongiicola</name>
    <dbReference type="NCBI Taxonomy" id="1206753"/>
    <lineage>
        <taxon>Bacteria</taxon>
        <taxon>Pseudomonadati</taxon>
        <taxon>Bacteroidota</taxon>
        <taxon>Flavobacteriia</taxon>
        <taxon>Flavobacteriales</taxon>
        <taxon>Flavobacteriaceae</taxon>
        <taxon>Maribacter</taxon>
    </lineage>
</organism>
<protein>
    <recommendedName>
        <fullName evidence="3">DUF1853 family protein</fullName>
    </recommendedName>
</protein>
<dbReference type="InterPro" id="IPR015003">
    <property type="entry name" value="DUF1853"/>
</dbReference>
<evidence type="ECO:0000313" key="1">
    <source>
        <dbReference type="EMBL" id="TDT45162.1"/>
    </source>
</evidence>
<dbReference type="Proteomes" id="UP000294749">
    <property type="component" value="Unassembled WGS sequence"/>
</dbReference>
<evidence type="ECO:0000313" key="2">
    <source>
        <dbReference type="Proteomes" id="UP000294749"/>
    </source>
</evidence>
<accession>A0A4R7K2S4</accession>
<comment type="caution">
    <text evidence="1">The sequence shown here is derived from an EMBL/GenBank/DDBJ whole genome shotgun (WGS) entry which is preliminary data.</text>
</comment>
<dbReference type="AlphaFoldDB" id="A0A4R7K2S4"/>
<dbReference type="EMBL" id="SOAY01000011">
    <property type="protein sequence ID" value="TDT45162.1"/>
    <property type="molecule type" value="Genomic_DNA"/>
</dbReference>
<proteinExistence type="predicted"/>
<evidence type="ECO:0008006" key="3">
    <source>
        <dbReference type="Google" id="ProtNLM"/>
    </source>
</evidence>
<keyword evidence="2" id="KW-1185">Reference proteome</keyword>
<dbReference type="OrthoDB" id="1466769at2"/>